<dbReference type="Gene3D" id="3.90.1640.10">
    <property type="entry name" value="inorganic pyrophosphatase (n-terminal core)"/>
    <property type="match status" value="1"/>
</dbReference>
<dbReference type="SUPFAM" id="SSF64182">
    <property type="entry name" value="DHH phosphoesterases"/>
    <property type="match status" value="1"/>
</dbReference>
<dbReference type="Proteomes" id="UP000656723">
    <property type="component" value="Unassembled WGS sequence"/>
</dbReference>
<comment type="caution">
    <text evidence="9">The sequence shown here is derived from an EMBL/GenBank/DDBJ whole genome shotgun (WGS) entry which is preliminary data.</text>
</comment>
<dbReference type="PANTHER" id="PTHR12112">
    <property type="entry name" value="BNIP - RELATED"/>
    <property type="match status" value="1"/>
</dbReference>
<dbReference type="SMART" id="SM01131">
    <property type="entry name" value="DHHA2"/>
    <property type="match status" value="1"/>
</dbReference>
<evidence type="ECO:0000256" key="7">
    <source>
        <dbReference type="ARBA" id="ARBA00047820"/>
    </source>
</evidence>
<dbReference type="GO" id="GO:0046872">
    <property type="term" value="F:metal ion binding"/>
    <property type="evidence" value="ECO:0007669"/>
    <property type="project" value="UniProtKB-KW"/>
</dbReference>
<sequence length="302" mass="33210">MIHVVGHLNPDSDAICTAFMAARWLNMRGRQATAWRLGEPNRETQFLFKRAGLDMPPLLAMPLTDLDVWLVDFTEPTQGPETLQTSNIVGIIDHHRLGGLVTRLPPEVWVKPVGSSATLLWQLMNPEDRAQITSAQALLLLGAILSDTVTLRSPTTTEDDRLAVEALTTLAGVELAAFSTDLLSAKTSVEGLSASELLQKDIKRFTIKDQQVSVAQIELYSLSQVADVMDALREEMADYATRSGVDLVVLMLTDINAGNSQLWFAGPRQLEVAQPVTVEGMLSRKKQMLPWLESHVAKTDQA</sequence>
<evidence type="ECO:0000256" key="2">
    <source>
        <dbReference type="ARBA" id="ARBA00012146"/>
    </source>
</evidence>
<evidence type="ECO:0000256" key="3">
    <source>
        <dbReference type="ARBA" id="ARBA00022723"/>
    </source>
</evidence>
<reference evidence="9" key="1">
    <citation type="submission" date="2019-07" db="EMBL/GenBank/DDBJ databases">
        <title>KPC-2 carbapenem resistent Enterobacterales isolates from Germany.</title>
        <authorList>
            <person name="Yao Y."/>
            <person name="Falgenhauer L."/>
            <person name="Imirzalioglu C."/>
            <person name="Chakraborty T."/>
        </authorList>
    </citation>
    <scope>NUCLEOTIDE SEQUENCE</scope>
    <source>
        <strain evidence="9">CA13304</strain>
    </source>
</reference>
<dbReference type="EC" id="3.6.1.1" evidence="2"/>
<evidence type="ECO:0000259" key="8">
    <source>
        <dbReference type="SMART" id="SM01131"/>
    </source>
</evidence>
<evidence type="ECO:0000256" key="1">
    <source>
        <dbReference type="ARBA" id="ARBA00001936"/>
    </source>
</evidence>
<proteinExistence type="predicted"/>
<dbReference type="InterPro" id="IPR038763">
    <property type="entry name" value="DHH_sf"/>
</dbReference>
<evidence type="ECO:0000256" key="5">
    <source>
        <dbReference type="ARBA" id="ARBA00023211"/>
    </source>
</evidence>
<comment type="cofactor">
    <cofactor evidence="1">
        <name>Mn(2+)</name>
        <dbReference type="ChEBI" id="CHEBI:29035"/>
    </cofactor>
</comment>
<dbReference type="GO" id="GO:0005737">
    <property type="term" value="C:cytoplasm"/>
    <property type="evidence" value="ECO:0007669"/>
    <property type="project" value="InterPro"/>
</dbReference>
<evidence type="ECO:0000256" key="4">
    <source>
        <dbReference type="ARBA" id="ARBA00022801"/>
    </source>
</evidence>
<dbReference type="NCBIfam" id="NF003877">
    <property type="entry name" value="PRK05427.1"/>
    <property type="match status" value="1"/>
</dbReference>
<dbReference type="RefSeq" id="WP_192478972.1">
    <property type="nucleotide sequence ID" value="NZ_VKME01000016.1"/>
</dbReference>
<evidence type="ECO:0000313" key="10">
    <source>
        <dbReference type="Proteomes" id="UP000656723"/>
    </source>
</evidence>
<dbReference type="AlphaFoldDB" id="A0A8I0MNA4"/>
<accession>A0A8I0MNA4</accession>
<dbReference type="PANTHER" id="PTHR12112:SF22">
    <property type="entry name" value="MANGANESE-DEPENDENT INORGANIC PYROPHOSPHATASE-RELATED"/>
    <property type="match status" value="1"/>
</dbReference>
<evidence type="ECO:0000313" key="9">
    <source>
        <dbReference type="EMBL" id="MBE0129865.1"/>
    </source>
</evidence>
<dbReference type="Pfam" id="PF02833">
    <property type="entry name" value="DHHA2"/>
    <property type="match status" value="1"/>
</dbReference>
<keyword evidence="5" id="KW-0464">Manganese</keyword>
<feature type="domain" description="DHHA2" evidence="8">
    <location>
        <begin position="179"/>
        <end position="296"/>
    </location>
</feature>
<dbReference type="InterPro" id="IPR038222">
    <property type="entry name" value="DHHA2_dom_sf"/>
</dbReference>
<name>A0A8I0MNA4_CITAM</name>
<comment type="catalytic activity">
    <reaction evidence="7">
        <text>diphosphate + H2O = 2 phosphate + H(+)</text>
        <dbReference type="Rhea" id="RHEA:24576"/>
        <dbReference type="ChEBI" id="CHEBI:15377"/>
        <dbReference type="ChEBI" id="CHEBI:15378"/>
        <dbReference type="ChEBI" id="CHEBI:33019"/>
        <dbReference type="ChEBI" id="CHEBI:43474"/>
        <dbReference type="EC" id="3.6.1.1"/>
    </reaction>
</comment>
<keyword evidence="4 9" id="KW-0378">Hydrolase</keyword>
<organism evidence="9 10">
    <name type="scientific">Citrobacter amalonaticus</name>
    <dbReference type="NCBI Taxonomy" id="35703"/>
    <lineage>
        <taxon>Bacteria</taxon>
        <taxon>Pseudomonadati</taxon>
        <taxon>Pseudomonadota</taxon>
        <taxon>Gammaproteobacteria</taxon>
        <taxon>Enterobacterales</taxon>
        <taxon>Enterobacteriaceae</taxon>
        <taxon>Citrobacter</taxon>
    </lineage>
</organism>
<dbReference type="Gene3D" id="3.10.310.20">
    <property type="entry name" value="DHHA2 domain"/>
    <property type="match status" value="1"/>
</dbReference>
<dbReference type="InterPro" id="IPR001667">
    <property type="entry name" value="DDH_dom"/>
</dbReference>
<dbReference type="InterPro" id="IPR004097">
    <property type="entry name" value="DHHA2"/>
</dbReference>
<evidence type="ECO:0000256" key="6">
    <source>
        <dbReference type="ARBA" id="ARBA00032535"/>
    </source>
</evidence>
<keyword evidence="3" id="KW-0479">Metal-binding</keyword>
<dbReference type="EMBL" id="VKME01000016">
    <property type="protein sequence ID" value="MBE0129865.1"/>
    <property type="molecule type" value="Genomic_DNA"/>
</dbReference>
<dbReference type="GO" id="GO:0004427">
    <property type="term" value="F:inorganic diphosphate phosphatase activity"/>
    <property type="evidence" value="ECO:0007669"/>
    <property type="project" value="UniProtKB-EC"/>
</dbReference>
<dbReference type="Pfam" id="PF01368">
    <property type="entry name" value="DHH"/>
    <property type="match status" value="1"/>
</dbReference>
<gene>
    <name evidence="9" type="ORF">FOT72_17920</name>
</gene>
<protein>
    <recommendedName>
        <fullName evidence="2">inorganic diphosphatase</fullName>
        <ecNumber evidence="2">3.6.1.1</ecNumber>
    </recommendedName>
    <alternativeName>
        <fullName evidence="6">Pyrophosphate phospho-hydrolase</fullName>
    </alternativeName>
</protein>